<feature type="domain" description="RNA polymerase III subunit RPC82-related helix-turn-helix" evidence="8">
    <location>
        <begin position="10"/>
        <end position="65"/>
    </location>
</feature>
<comment type="subunit">
    <text evidence="6">Component of the RNA polymerase III (Pol III) complex consisting of 17 subunits.</text>
</comment>
<reference evidence="10" key="1">
    <citation type="submission" date="2022-01" db="EMBL/GenBank/DDBJ databases">
        <authorList>
            <person name="King R."/>
        </authorList>
    </citation>
    <scope>NUCLEOTIDE SEQUENCE</scope>
</reference>
<dbReference type="Pfam" id="PF08221">
    <property type="entry name" value="HTH_9"/>
    <property type="match status" value="1"/>
</dbReference>
<organism evidence="10 11">
    <name type="scientific">Phaedon cochleariae</name>
    <name type="common">Mustard beetle</name>
    <dbReference type="NCBI Taxonomy" id="80249"/>
    <lineage>
        <taxon>Eukaryota</taxon>
        <taxon>Metazoa</taxon>
        <taxon>Ecdysozoa</taxon>
        <taxon>Arthropoda</taxon>
        <taxon>Hexapoda</taxon>
        <taxon>Insecta</taxon>
        <taxon>Pterygota</taxon>
        <taxon>Neoptera</taxon>
        <taxon>Endopterygota</taxon>
        <taxon>Coleoptera</taxon>
        <taxon>Polyphaga</taxon>
        <taxon>Cucujiformia</taxon>
        <taxon>Chrysomeloidea</taxon>
        <taxon>Chrysomelidae</taxon>
        <taxon>Chrysomelinae</taxon>
        <taxon>Chrysomelini</taxon>
        <taxon>Phaedon</taxon>
    </lineage>
</organism>
<dbReference type="Gene3D" id="1.10.10.10">
    <property type="entry name" value="Winged helix-like DNA-binding domain superfamily/Winged helix DNA-binding domain"/>
    <property type="match status" value="4"/>
</dbReference>
<evidence type="ECO:0000256" key="3">
    <source>
        <dbReference type="ARBA" id="ARBA00022478"/>
    </source>
</evidence>
<evidence type="ECO:0000259" key="8">
    <source>
        <dbReference type="Pfam" id="PF08221"/>
    </source>
</evidence>
<dbReference type="GO" id="GO:0003697">
    <property type="term" value="F:single-stranded DNA binding"/>
    <property type="evidence" value="ECO:0007669"/>
    <property type="project" value="UniProtKB-UniRule"/>
</dbReference>
<dbReference type="OrthoDB" id="272392at2759"/>
<name>A0A9P0GMZ1_PHACE</name>
<dbReference type="EMBL" id="OU896709">
    <property type="protein sequence ID" value="CAH1159836.1"/>
    <property type="molecule type" value="Genomic_DNA"/>
</dbReference>
<feature type="domain" description="RNA polymerase III Rpc82 C -terminal" evidence="7">
    <location>
        <begin position="187"/>
        <end position="310"/>
    </location>
</feature>
<sequence>MSSQVRKVLSLILLERFGMVVEKVATHLFQYGSSPLLHIRKYTELPLSKVKESLAILIKYNLVSFKPNRNENIANYTFKPENVLLMLRYPKYMNLIKKKFGDECEMIIEEILQRGYWTASEVILKVQERISKSNNISLVQVRDQFVSLVNSKYLVRLPFSQSEDKPVPELGIDGKELHSVPTIDMAALKRAKSAEHSEFADKNIYWTVNFNRFHQDMRDKIIVTAFTKKFDDNVGELVNFLLNQMYIRTEPWADVSNPIPILEIKELAKKQKNLSQLNAFFDQYVTLIEEDHSNLIRKSGEASGGSFQIFLRQAFTQFAWELVEQCVFEKFDTKAARIFRLVKLKEYIEPDHIQQQAMIPAKEAKRLTYQLLEENYLEIQELRKAATGGGPTKSFMLFHIKLDQVVRMTLELCYKTLFNTMTRRNHEKDINKRIIDKKQRVDTIAMGMRVQGASEEQLSDIEDMITPPEREILEKIEKTMKKFNAAELEIDDTIFLLQMYLNYH</sequence>
<evidence type="ECO:0000313" key="10">
    <source>
        <dbReference type="EMBL" id="CAH1159836.1"/>
    </source>
</evidence>
<evidence type="ECO:0000256" key="6">
    <source>
        <dbReference type="RuleBase" id="RU367076"/>
    </source>
</evidence>
<comment type="function">
    <text evidence="6">DNA-dependent RNA polymerase catalyzes the transcription of DNA into RNA using the four ribonucleoside triphosphates as substrates. Specific core component of RNA polymerase III which synthesizes small RNAs, such as 5S rRNA and tRNAs.</text>
</comment>
<comment type="subcellular location">
    <subcellularLocation>
        <location evidence="1 6">Nucleus</location>
    </subcellularLocation>
</comment>
<keyword evidence="11" id="KW-1185">Reference proteome</keyword>
<protein>
    <recommendedName>
        <fullName evidence="6">DNA-directed RNA polymerase III subunit RPC3</fullName>
        <shortName evidence="6">RNA polymerase III subunit C3</shortName>
    </recommendedName>
</protein>
<dbReference type="InterPro" id="IPR036388">
    <property type="entry name" value="WH-like_DNA-bd_sf"/>
</dbReference>
<accession>A0A9P0GMZ1</accession>
<evidence type="ECO:0000313" key="11">
    <source>
        <dbReference type="Proteomes" id="UP001153737"/>
    </source>
</evidence>
<dbReference type="InterPro" id="IPR039748">
    <property type="entry name" value="RPC3"/>
</dbReference>
<evidence type="ECO:0000259" key="7">
    <source>
        <dbReference type="Pfam" id="PF05645"/>
    </source>
</evidence>
<dbReference type="PANTHER" id="PTHR12949:SF0">
    <property type="entry name" value="DNA-DIRECTED RNA POLYMERASE III SUBUNIT RPC3"/>
    <property type="match status" value="1"/>
</dbReference>
<proteinExistence type="inferred from homology"/>
<evidence type="ECO:0000256" key="4">
    <source>
        <dbReference type="ARBA" id="ARBA00023163"/>
    </source>
</evidence>
<dbReference type="InterPro" id="IPR013197">
    <property type="entry name" value="RNA_pol_III_RPC82-rel_HTH"/>
</dbReference>
<keyword evidence="5 6" id="KW-0539">Nucleus</keyword>
<evidence type="ECO:0000256" key="1">
    <source>
        <dbReference type="ARBA" id="ARBA00004123"/>
    </source>
</evidence>
<dbReference type="InterPro" id="IPR008806">
    <property type="entry name" value="RNA_pol_III_Rpc82_C"/>
</dbReference>
<dbReference type="Gene3D" id="6.10.140.1450">
    <property type="match status" value="1"/>
</dbReference>
<evidence type="ECO:0000259" key="9">
    <source>
        <dbReference type="Pfam" id="PF22536"/>
    </source>
</evidence>
<gene>
    <name evidence="10" type="ORF">PHAECO_LOCUS7619</name>
</gene>
<dbReference type="Pfam" id="PF20912">
    <property type="entry name" value="RPC3_helical"/>
    <property type="match status" value="1"/>
</dbReference>
<keyword evidence="4 6" id="KW-0804">Transcription</keyword>
<keyword evidence="3 6" id="KW-0240">DNA-directed RNA polymerase</keyword>
<reference evidence="10" key="2">
    <citation type="submission" date="2022-10" db="EMBL/GenBank/DDBJ databases">
        <authorList>
            <consortium name="ENA_rothamsted_submissions"/>
            <consortium name="culmorum"/>
            <person name="King R."/>
        </authorList>
    </citation>
    <scope>NUCLEOTIDE SEQUENCE</scope>
</reference>
<evidence type="ECO:0000256" key="2">
    <source>
        <dbReference type="ARBA" id="ARBA00007206"/>
    </source>
</evidence>
<dbReference type="InterPro" id="IPR055207">
    <property type="entry name" value="POLR3C_WHD"/>
</dbReference>
<dbReference type="AlphaFoldDB" id="A0A9P0GMZ1"/>
<dbReference type="Pfam" id="PF22536">
    <property type="entry name" value="WHD_POLR3C"/>
    <property type="match status" value="1"/>
</dbReference>
<dbReference type="Proteomes" id="UP001153737">
    <property type="component" value="Chromosome 3"/>
</dbReference>
<feature type="domain" description="DNA-directed RNA polymerase III subunit RPC3 winged-helix" evidence="9">
    <location>
        <begin position="323"/>
        <end position="400"/>
    </location>
</feature>
<comment type="similarity">
    <text evidence="2 6">Belongs to the eukaryotic RPC3/POLR3C RNA polymerase subunit family.</text>
</comment>
<dbReference type="Pfam" id="PF05645">
    <property type="entry name" value="RNA_pol_Rpc82"/>
    <property type="match status" value="1"/>
</dbReference>
<dbReference type="PANTHER" id="PTHR12949">
    <property type="entry name" value="RNA POLYMERASE III DNA DIRECTED -RELATED"/>
    <property type="match status" value="1"/>
</dbReference>
<dbReference type="GO" id="GO:0006351">
    <property type="term" value="P:DNA-templated transcription"/>
    <property type="evidence" value="ECO:0007669"/>
    <property type="project" value="InterPro"/>
</dbReference>
<evidence type="ECO:0000256" key="5">
    <source>
        <dbReference type="ARBA" id="ARBA00023242"/>
    </source>
</evidence>
<dbReference type="FunFam" id="1.10.10.10:FF:000199">
    <property type="entry name" value="DNA-directed RNA polymerase III subunit RPC3"/>
    <property type="match status" value="1"/>
</dbReference>
<dbReference type="GO" id="GO:0005666">
    <property type="term" value="C:RNA polymerase III complex"/>
    <property type="evidence" value="ECO:0007669"/>
    <property type="project" value="UniProtKB-UniRule"/>
</dbReference>